<name>A0ABV5GJV7_9FLAO</name>
<evidence type="ECO:0000313" key="2">
    <source>
        <dbReference type="Proteomes" id="UP001589607"/>
    </source>
</evidence>
<evidence type="ECO:0000313" key="1">
    <source>
        <dbReference type="EMBL" id="MFB9095662.1"/>
    </source>
</evidence>
<evidence type="ECO:0008006" key="3">
    <source>
        <dbReference type="Google" id="ProtNLM"/>
    </source>
</evidence>
<reference evidence="1 2" key="1">
    <citation type="submission" date="2024-09" db="EMBL/GenBank/DDBJ databases">
        <authorList>
            <person name="Sun Q."/>
            <person name="Mori K."/>
        </authorList>
    </citation>
    <scope>NUCLEOTIDE SEQUENCE [LARGE SCALE GENOMIC DNA]</scope>
    <source>
        <strain evidence="1 2">CECT 7955</strain>
    </source>
</reference>
<proteinExistence type="predicted"/>
<dbReference type="RefSeq" id="WP_236455084.1">
    <property type="nucleotide sequence ID" value="NZ_CBCSGE010000004.1"/>
</dbReference>
<organism evidence="1 2">
    <name type="scientific">Flavobacterium jumunjinense</name>
    <dbReference type="NCBI Taxonomy" id="998845"/>
    <lineage>
        <taxon>Bacteria</taxon>
        <taxon>Pseudomonadati</taxon>
        <taxon>Bacteroidota</taxon>
        <taxon>Flavobacteriia</taxon>
        <taxon>Flavobacteriales</taxon>
        <taxon>Flavobacteriaceae</taxon>
        <taxon>Flavobacterium</taxon>
    </lineage>
</organism>
<dbReference type="EMBL" id="JBHMEY010000009">
    <property type="protein sequence ID" value="MFB9095662.1"/>
    <property type="molecule type" value="Genomic_DNA"/>
</dbReference>
<comment type="caution">
    <text evidence="1">The sequence shown here is derived from an EMBL/GenBank/DDBJ whole genome shotgun (WGS) entry which is preliminary data.</text>
</comment>
<gene>
    <name evidence="1" type="ORF">ACFFVF_03990</name>
</gene>
<keyword evidence="2" id="KW-1185">Reference proteome</keyword>
<sequence>MKKYRLIIVILFLGFNLFAQVDTKKKKLTIQLSNPFEKETTSTPPSEFSSSLPSLEYKSTLNENKNYLKKYSTLNKKTNSKSILDESNDFVNLGDEIKDKLNKELAEEGNWEDVFFGKYRVTTPIIKIMTRDFAEPDGDRVQILLNNLILVQSILLDVGYKTNYIDLREGDNLLDILALNQGLAGPNTATFTIYDGNGNLLTTDNWNLKKGVSAKFIIEYVKEIDSK</sequence>
<accession>A0ABV5GJV7</accession>
<protein>
    <recommendedName>
        <fullName evidence="3">Secreted protein</fullName>
    </recommendedName>
</protein>
<dbReference type="Proteomes" id="UP001589607">
    <property type="component" value="Unassembled WGS sequence"/>
</dbReference>